<evidence type="ECO:0000256" key="2">
    <source>
        <dbReference type="SAM" id="MobiDB-lite"/>
    </source>
</evidence>
<feature type="compositionally biased region" description="Polar residues" evidence="2">
    <location>
        <begin position="39"/>
        <end position="48"/>
    </location>
</feature>
<feature type="region of interest" description="Disordered" evidence="2">
    <location>
        <begin position="92"/>
        <end position="139"/>
    </location>
</feature>
<keyword evidence="5" id="KW-1185">Reference proteome</keyword>
<feature type="compositionally biased region" description="Polar residues" evidence="2">
    <location>
        <begin position="99"/>
        <end position="109"/>
    </location>
</feature>
<keyword evidence="1" id="KW-0479">Metal-binding</keyword>
<reference evidence="4" key="1">
    <citation type="submission" date="2022-01" db="EMBL/GenBank/DDBJ databases">
        <authorList>
            <person name="Braso-Vives M."/>
        </authorList>
    </citation>
    <scope>NUCLEOTIDE SEQUENCE</scope>
</reference>
<dbReference type="GO" id="GO:0008270">
    <property type="term" value="F:zinc ion binding"/>
    <property type="evidence" value="ECO:0007669"/>
    <property type="project" value="UniProtKB-KW"/>
</dbReference>
<dbReference type="Gene3D" id="3.30.160.60">
    <property type="entry name" value="Classic Zinc Finger"/>
    <property type="match status" value="2"/>
</dbReference>
<keyword evidence="1" id="KW-0863">Zinc-finger</keyword>
<sequence length="613" mass="67748">MEEEDDDTHQCRACKMVILGLDNYVQHRNFSCVRLVGKKSQNAESKTGSDPVAKDGTSRCPEDVRDANAGKADIISEAFVSTFMSTFHTIGAGTESENHPASSSVQSPTVDKDAAENSHSQPPESDTVETGTPGSPPMIMTVECVDEKDHHEEPRSQKPQIPFLLTPSTTRMDFSCKTCGVEFNNTFEIKKHLASKQHLRKVGCAKDDAEKTKENRSEEGERPKSPPMAMTVDCVNDDLSSDDGCGFGAEDMEDEDTPQSTGSASKVDGTEVQGTYCDRECQRHLRVASRGEVKTRKKSDDPSKRRKVKRKDAGHRVDEGTASTKSEAERSLQNGEESANGNEGEARREDSNSEVDKETFVDISMESSMQNDNEVRNVKKRKKRKKKLTEIDSSDCSSDELSEASDDKDRKKTKNNGNAPSHAKPKKTYRKRAAKTDVFACEKPHKCPHCSYRCNDVDNLKKHILNTKRHQGLKLYNCSSCDDFRTNKLRELFDHLKSTHRMDIVRDYQGSFLTGVTPENMNPRFRRISSGNAPGSAGSTNKEEGEVGSAIAAIIPDDNIPDGESNIPDGESNIPDGESGEATEPSKAVSILEDLVEEMSASLHPKEEEQQDT</sequence>
<dbReference type="PROSITE" id="PS50157">
    <property type="entry name" value="ZINC_FINGER_C2H2_2"/>
    <property type="match status" value="1"/>
</dbReference>
<accession>A0A8K0EXR3</accession>
<dbReference type="InterPro" id="IPR013087">
    <property type="entry name" value="Znf_C2H2_type"/>
</dbReference>
<feature type="compositionally biased region" description="Basic residues" evidence="2">
    <location>
        <begin position="304"/>
        <end position="313"/>
    </location>
</feature>
<gene>
    <name evidence="4" type="primary">ZNF407</name>
    <name evidence="4" type="ORF">BLAG_LOCUS22448</name>
</gene>
<proteinExistence type="predicted"/>
<evidence type="ECO:0000313" key="4">
    <source>
        <dbReference type="EMBL" id="CAH1269990.1"/>
    </source>
</evidence>
<dbReference type="EMBL" id="OV696692">
    <property type="protein sequence ID" value="CAH1269990.1"/>
    <property type="molecule type" value="Genomic_DNA"/>
</dbReference>
<feature type="compositionally biased region" description="Basic and acidic residues" evidence="2">
    <location>
        <begin position="52"/>
        <end position="65"/>
    </location>
</feature>
<evidence type="ECO:0000313" key="5">
    <source>
        <dbReference type="Proteomes" id="UP000838412"/>
    </source>
</evidence>
<feature type="domain" description="C2H2-type" evidence="3">
    <location>
        <begin position="174"/>
        <end position="198"/>
    </location>
</feature>
<dbReference type="AlphaFoldDB" id="A0A8K0EXR3"/>
<dbReference type="InterPro" id="IPR036236">
    <property type="entry name" value="Znf_C2H2_sf"/>
</dbReference>
<feature type="region of interest" description="Disordered" evidence="2">
    <location>
        <begin position="39"/>
        <end position="65"/>
    </location>
</feature>
<dbReference type="SUPFAM" id="SSF57667">
    <property type="entry name" value="beta-beta-alpha zinc fingers"/>
    <property type="match status" value="1"/>
</dbReference>
<protein>
    <submittedName>
        <fullName evidence="4">ZNF407 protein</fullName>
    </submittedName>
</protein>
<feature type="compositionally biased region" description="Polar residues" evidence="2">
    <location>
        <begin position="117"/>
        <end position="133"/>
    </location>
</feature>
<feature type="compositionally biased region" description="Basic residues" evidence="2">
    <location>
        <begin position="378"/>
        <end position="387"/>
    </location>
</feature>
<feature type="region of interest" description="Disordered" evidence="2">
    <location>
        <begin position="203"/>
        <end position="431"/>
    </location>
</feature>
<feature type="compositionally biased region" description="Basic and acidic residues" evidence="2">
    <location>
        <begin position="344"/>
        <end position="360"/>
    </location>
</feature>
<dbReference type="SMART" id="SM00355">
    <property type="entry name" value="ZnF_C2H2"/>
    <property type="match status" value="3"/>
</dbReference>
<keyword evidence="1" id="KW-0862">Zinc</keyword>
<feature type="region of interest" description="Disordered" evidence="2">
    <location>
        <begin position="554"/>
        <end position="588"/>
    </location>
</feature>
<feature type="compositionally biased region" description="Basic and acidic residues" evidence="2">
    <location>
        <begin position="204"/>
        <end position="224"/>
    </location>
</feature>
<dbReference type="OrthoDB" id="30289at2759"/>
<organism evidence="4 5">
    <name type="scientific">Branchiostoma lanceolatum</name>
    <name type="common">Common lancelet</name>
    <name type="synonym">Amphioxus lanceolatum</name>
    <dbReference type="NCBI Taxonomy" id="7740"/>
    <lineage>
        <taxon>Eukaryota</taxon>
        <taxon>Metazoa</taxon>
        <taxon>Chordata</taxon>
        <taxon>Cephalochordata</taxon>
        <taxon>Leptocardii</taxon>
        <taxon>Amphioxiformes</taxon>
        <taxon>Branchiostomatidae</taxon>
        <taxon>Branchiostoma</taxon>
    </lineage>
</organism>
<feature type="compositionally biased region" description="Basic and acidic residues" evidence="2">
    <location>
        <begin position="277"/>
        <end position="303"/>
    </location>
</feature>
<name>A0A8K0EXR3_BRALA</name>
<evidence type="ECO:0000259" key="3">
    <source>
        <dbReference type="PROSITE" id="PS50157"/>
    </source>
</evidence>
<dbReference type="Proteomes" id="UP000838412">
    <property type="component" value="Chromosome 7"/>
</dbReference>
<feature type="compositionally biased region" description="Low complexity" evidence="2">
    <location>
        <begin position="334"/>
        <end position="343"/>
    </location>
</feature>
<dbReference type="PROSITE" id="PS00028">
    <property type="entry name" value="ZINC_FINGER_C2H2_1"/>
    <property type="match status" value="1"/>
</dbReference>
<evidence type="ECO:0000256" key="1">
    <source>
        <dbReference type="PROSITE-ProRule" id="PRU00042"/>
    </source>
</evidence>